<evidence type="ECO:0000313" key="10">
    <source>
        <dbReference type="Proteomes" id="UP000241912"/>
    </source>
</evidence>
<evidence type="ECO:0000256" key="6">
    <source>
        <dbReference type="ARBA" id="ARBA00023136"/>
    </source>
</evidence>
<dbReference type="GO" id="GO:0005886">
    <property type="term" value="C:plasma membrane"/>
    <property type="evidence" value="ECO:0007669"/>
    <property type="project" value="UniProtKB-SubCell"/>
</dbReference>
<dbReference type="AlphaFoldDB" id="A0A2P7NR21"/>
<dbReference type="Gene3D" id="3.30.240.20">
    <property type="entry name" value="bsu07140 like domains"/>
    <property type="match status" value="1"/>
</dbReference>
<evidence type="ECO:0000256" key="5">
    <source>
        <dbReference type="ARBA" id="ARBA00022989"/>
    </source>
</evidence>
<keyword evidence="6 7" id="KW-0472">Membrane</keyword>
<proteinExistence type="inferred from homology"/>
<reference evidence="9 10" key="1">
    <citation type="submission" date="2018-03" db="EMBL/GenBank/DDBJ databases">
        <title>Draft genome of Nitrosomonas supralitoralis APG5.</title>
        <authorList>
            <person name="Urakawa H."/>
            <person name="Lopez J.V."/>
        </authorList>
    </citation>
    <scope>NUCLEOTIDE SEQUENCE [LARGE SCALE GENOMIC DNA]</scope>
    <source>
        <strain evidence="9 10">APG5</strain>
    </source>
</reference>
<evidence type="ECO:0000256" key="4">
    <source>
        <dbReference type="ARBA" id="ARBA00022692"/>
    </source>
</evidence>
<feature type="domain" description="YetF C-terminal" evidence="8">
    <location>
        <begin position="93"/>
        <end position="159"/>
    </location>
</feature>
<dbReference type="PANTHER" id="PTHR34582">
    <property type="entry name" value="UPF0702 TRANSMEMBRANE PROTEIN YCAP"/>
    <property type="match status" value="1"/>
</dbReference>
<evidence type="ECO:0000313" key="9">
    <source>
        <dbReference type="EMBL" id="PSJ15904.1"/>
    </source>
</evidence>
<comment type="caution">
    <text evidence="9">The sequence shown here is derived from an EMBL/GenBank/DDBJ whole genome shotgun (WGS) entry which is preliminary data.</text>
</comment>
<dbReference type="Pfam" id="PF04239">
    <property type="entry name" value="DUF421"/>
    <property type="match status" value="1"/>
</dbReference>
<feature type="transmembrane region" description="Helical" evidence="7">
    <location>
        <begin position="15"/>
        <end position="34"/>
    </location>
</feature>
<dbReference type="OrthoDB" id="8617494at2"/>
<evidence type="ECO:0000256" key="1">
    <source>
        <dbReference type="ARBA" id="ARBA00004651"/>
    </source>
</evidence>
<sequence>MNTDIWIFSVSPWEIMIRGSLMYWFLFFIFRFILRRDVGSMEVGDILFIVIVADAAQNAMSANATNIADGMLLVGTLVFWNLLLDYLSFRFPLIRGVVVAPSIILYKDVILLWRNMRREFVTKDELLTKLREEGLQELTSVKEIRLESDGKISIVKLENTKDS</sequence>
<evidence type="ECO:0000256" key="7">
    <source>
        <dbReference type="SAM" id="Phobius"/>
    </source>
</evidence>
<keyword evidence="10" id="KW-1185">Reference proteome</keyword>
<gene>
    <name evidence="9" type="ORF">C7H79_16470</name>
</gene>
<dbReference type="InterPro" id="IPR007353">
    <property type="entry name" value="DUF421"/>
</dbReference>
<protein>
    <submittedName>
        <fullName evidence="9">DUF421 domain-containing protein</fullName>
    </submittedName>
</protein>
<evidence type="ECO:0000256" key="3">
    <source>
        <dbReference type="ARBA" id="ARBA00022475"/>
    </source>
</evidence>
<dbReference type="InterPro" id="IPR023090">
    <property type="entry name" value="UPF0702_alpha/beta_dom_sf"/>
</dbReference>
<comment type="similarity">
    <text evidence="2">Belongs to the UPF0702 family.</text>
</comment>
<evidence type="ECO:0000256" key="2">
    <source>
        <dbReference type="ARBA" id="ARBA00006448"/>
    </source>
</evidence>
<dbReference type="EMBL" id="PXXU01000106">
    <property type="protein sequence ID" value="PSJ15904.1"/>
    <property type="molecule type" value="Genomic_DNA"/>
</dbReference>
<name>A0A2P7NR21_9PROT</name>
<feature type="transmembrane region" description="Helical" evidence="7">
    <location>
        <begin position="93"/>
        <end position="113"/>
    </location>
</feature>
<dbReference type="PANTHER" id="PTHR34582:SF6">
    <property type="entry name" value="UPF0702 TRANSMEMBRANE PROTEIN YCAP"/>
    <property type="match status" value="1"/>
</dbReference>
<evidence type="ECO:0000259" key="8">
    <source>
        <dbReference type="Pfam" id="PF04239"/>
    </source>
</evidence>
<dbReference type="Proteomes" id="UP000241912">
    <property type="component" value="Unassembled WGS sequence"/>
</dbReference>
<dbReference type="RefSeq" id="WP_106708340.1">
    <property type="nucleotide sequence ID" value="NZ_PXXU01000106.1"/>
</dbReference>
<keyword evidence="3" id="KW-1003">Cell membrane</keyword>
<keyword evidence="4 7" id="KW-0812">Transmembrane</keyword>
<keyword evidence="5 7" id="KW-1133">Transmembrane helix</keyword>
<comment type="subcellular location">
    <subcellularLocation>
        <location evidence="1">Cell membrane</location>
        <topology evidence="1">Multi-pass membrane protein</topology>
    </subcellularLocation>
</comment>
<accession>A0A2P7NR21</accession>
<organism evidence="9 10">
    <name type="scientific">Nitrosomonas supralitoralis</name>
    <dbReference type="NCBI Taxonomy" id="2116706"/>
    <lineage>
        <taxon>Bacteria</taxon>
        <taxon>Pseudomonadati</taxon>
        <taxon>Pseudomonadota</taxon>
        <taxon>Betaproteobacteria</taxon>
        <taxon>Nitrosomonadales</taxon>
        <taxon>Nitrosomonadaceae</taxon>
        <taxon>Nitrosomonas</taxon>
    </lineage>
</organism>